<keyword evidence="2" id="KW-1185">Reference proteome</keyword>
<gene>
    <name evidence="1" type="ORF">JN11_01351</name>
</gene>
<proteinExistence type="predicted"/>
<dbReference type="EMBL" id="VLLI01000003">
    <property type="protein sequence ID" value="TWJ02379.1"/>
    <property type="molecule type" value="Genomic_DNA"/>
</dbReference>
<reference evidence="1 2" key="1">
    <citation type="submission" date="2019-07" db="EMBL/GenBank/DDBJ databases">
        <title>Genomic Encyclopedia of Archaeal and Bacterial Type Strains, Phase II (KMG-II): from individual species to whole genera.</title>
        <authorList>
            <person name="Goeker M."/>
        </authorList>
    </citation>
    <scope>NUCLEOTIDE SEQUENCE [LARGE SCALE GENOMIC DNA]</scope>
    <source>
        <strain evidence="1 2">ATCC BAA-1854</strain>
    </source>
</reference>
<dbReference type="Proteomes" id="UP000317010">
    <property type="component" value="Unassembled WGS sequence"/>
</dbReference>
<dbReference type="AlphaFoldDB" id="A0A562U9X7"/>
<comment type="caution">
    <text evidence="1">The sequence shown here is derived from an EMBL/GenBank/DDBJ whole genome shotgun (WGS) entry which is preliminary data.</text>
</comment>
<sequence>MLLTGFSFMGMAQTLAHVNLMVSSKRAAVTSVDVVNNNIVYCIDMGGHVVQNSGADNNLSISYYTQFDGFDNIGKLKSIGNIPISYYTQFDGPDNIGKLKSIGNIAISYYTQFDGPDNIGKLKSIGGTTITYFDRFDLSQPAGTIKSIDGNTPCLNIISI</sequence>
<evidence type="ECO:0000313" key="2">
    <source>
        <dbReference type="Proteomes" id="UP000317010"/>
    </source>
</evidence>
<accession>A0A562U9X7</accession>
<protein>
    <submittedName>
        <fullName evidence="1">Uncharacterized protein</fullName>
    </submittedName>
</protein>
<evidence type="ECO:0000313" key="1">
    <source>
        <dbReference type="EMBL" id="TWJ02379.1"/>
    </source>
</evidence>
<name>A0A562U9X7_9SPHI</name>
<organism evidence="1 2">
    <name type="scientific">Mucilaginibacter frigoritolerans</name>
    <dbReference type="NCBI Taxonomy" id="652788"/>
    <lineage>
        <taxon>Bacteria</taxon>
        <taxon>Pseudomonadati</taxon>
        <taxon>Bacteroidota</taxon>
        <taxon>Sphingobacteriia</taxon>
        <taxon>Sphingobacteriales</taxon>
        <taxon>Sphingobacteriaceae</taxon>
        <taxon>Mucilaginibacter</taxon>
    </lineage>
</organism>